<evidence type="ECO:0000313" key="2">
    <source>
        <dbReference type="Proteomes" id="UP000438196"/>
    </source>
</evidence>
<reference evidence="1 2" key="1">
    <citation type="submission" date="2019-11" db="EMBL/GenBank/DDBJ databases">
        <title>Pseudomonas karstica sp. nov. and Pseudomonas spelaei sp. nov. from karst caves.</title>
        <authorList>
            <person name="Zeman M."/>
        </authorList>
    </citation>
    <scope>NUCLEOTIDE SEQUENCE [LARGE SCALE GENOMIC DNA]</scope>
    <source>
        <strain evidence="1 2">CCM 7893</strain>
    </source>
</reference>
<dbReference type="AlphaFoldDB" id="A0A6I3WAS3"/>
<gene>
    <name evidence="1" type="ORF">GNF76_25910</name>
</gene>
<sequence length="109" mass="11988">MINSYRLSDIFLSSENYNAQKTAVEFKANAPIHFIPRAQLSITPPSIPIAAPTVTVAPTPAPAPAESLGIMGEINKFIDRAIETISYFASSLKKFVMGLNLFKDWFVKV</sequence>
<name>A0A6I3WAS3_9PSED</name>
<accession>A0A6I3WAS3</accession>
<dbReference type="RefSeq" id="WP_155585916.1">
    <property type="nucleotide sequence ID" value="NZ_JBHSTH010000014.1"/>
</dbReference>
<dbReference type="EMBL" id="WNNK01000031">
    <property type="protein sequence ID" value="MUF07790.1"/>
    <property type="molecule type" value="Genomic_DNA"/>
</dbReference>
<dbReference type="Proteomes" id="UP000438196">
    <property type="component" value="Unassembled WGS sequence"/>
</dbReference>
<keyword evidence="2" id="KW-1185">Reference proteome</keyword>
<comment type="caution">
    <text evidence="1">The sequence shown here is derived from an EMBL/GenBank/DDBJ whole genome shotgun (WGS) entry which is preliminary data.</text>
</comment>
<proteinExistence type="predicted"/>
<organism evidence="1 2">
    <name type="scientific">Pseudomonas spelaei</name>
    <dbReference type="NCBI Taxonomy" id="1055469"/>
    <lineage>
        <taxon>Bacteria</taxon>
        <taxon>Pseudomonadati</taxon>
        <taxon>Pseudomonadota</taxon>
        <taxon>Gammaproteobacteria</taxon>
        <taxon>Pseudomonadales</taxon>
        <taxon>Pseudomonadaceae</taxon>
        <taxon>Pseudomonas</taxon>
    </lineage>
</organism>
<protein>
    <submittedName>
        <fullName evidence="1">Uncharacterized protein</fullName>
    </submittedName>
</protein>
<evidence type="ECO:0000313" key="1">
    <source>
        <dbReference type="EMBL" id="MUF07790.1"/>
    </source>
</evidence>